<dbReference type="EMBL" id="SGWQ01000006">
    <property type="protein sequence ID" value="RZS36903.1"/>
    <property type="molecule type" value="Genomic_DNA"/>
</dbReference>
<comment type="caution">
    <text evidence="1">The sequence shown here is derived from an EMBL/GenBank/DDBJ whole genome shotgun (WGS) entry which is preliminary data.</text>
</comment>
<evidence type="ECO:0000313" key="1">
    <source>
        <dbReference type="EMBL" id="RZS36903.1"/>
    </source>
</evidence>
<organism evidence="1 2">
    <name type="scientific">Herbihabitans rhizosphaerae</name>
    <dbReference type="NCBI Taxonomy" id="1872711"/>
    <lineage>
        <taxon>Bacteria</taxon>
        <taxon>Bacillati</taxon>
        <taxon>Actinomycetota</taxon>
        <taxon>Actinomycetes</taxon>
        <taxon>Pseudonocardiales</taxon>
        <taxon>Pseudonocardiaceae</taxon>
        <taxon>Herbihabitans</taxon>
    </lineage>
</organism>
<proteinExistence type="predicted"/>
<reference evidence="1 2" key="1">
    <citation type="submission" date="2019-02" db="EMBL/GenBank/DDBJ databases">
        <title>Genomic Encyclopedia of Type Strains, Phase IV (KMG-IV): sequencing the most valuable type-strain genomes for metagenomic binning, comparative biology and taxonomic classification.</title>
        <authorList>
            <person name="Goeker M."/>
        </authorList>
    </citation>
    <scope>NUCLEOTIDE SEQUENCE [LARGE SCALE GENOMIC DNA]</scope>
    <source>
        <strain evidence="1 2">DSM 101727</strain>
    </source>
</reference>
<protein>
    <submittedName>
        <fullName evidence="1">Uncharacterized protein</fullName>
    </submittedName>
</protein>
<gene>
    <name evidence="1" type="ORF">EV193_106137</name>
</gene>
<sequence length="93" mass="10499">MAVGSEQRRQERRPRIEARFPSDQVEAALDLLHLTDMAWHDCYSELEVPARVLDDVLLLAGGDLAQLIRISRSAVQDFRDIRVAADGVRARNS</sequence>
<accession>A0A4V2ESA6</accession>
<dbReference type="OrthoDB" id="3790446at2"/>
<dbReference type="AlphaFoldDB" id="A0A4V2ESA6"/>
<dbReference type="Proteomes" id="UP000294257">
    <property type="component" value="Unassembled WGS sequence"/>
</dbReference>
<evidence type="ECO:0000313" key="2">
    <source>
        <dbReference type="Proteomes" id="UP000294257"/>
    </source>
</evidence>
<dbReference type="RefSeq" id="WP_130345528.1">
    <property type="nucleotide sequence ID" value="NZ_SGWQ01000006.1"/>
</dbReference>
<name>A0A4V2ESA6_9PSEU</name>
<keyword evidence="2" id="KW-1185">Reference proteome</keyword>